<accession>A0ABQ4RUL3</accession>
<feature type="compositionally biased region" description="Low complexity" evidence="1">
    <location>
        <begin position="31"/>
        <end position="44"/>
    </location>
</feature>
<feature type="region of interest" description="Disordered" evidence="1">
    <location>
        <begin position="76"/>
        <end position="126"/>
    </location>
</feature>
<feature type="region of interest" description="Disordered" evidence="1">
    <location>
        <begin position="1"/>
        <end position="49"/>
    </location>
</feature>
<keyword evidence="3" id="KW-1185">Reference proteome</keyword>
<comment type="caution">
    <text evidence="2">The sequence shown here is derived from an EMBL/GenBank/DDBJ whole genome shotgun (WGS) entry which is preliminary data.</text>
</comment>
<sequence>MADITQAGSTGRKPRGAGGNAPAGGEGTGGTAPVAGAGTEAAPASVEKASTVPVAVAGTAEQAAQAASEPVVIGAGPVPEIPGGPGVGAARTARPVDGVETRPLTDAAAEGLGLRPAGANDPLTARERDELYSLRRARDGAGFVVDAAEVPGQRLARAMTAIRRDGVLYAPDGDNRWVPVDFRAYTELVGIGAISDTPWNELDDASDD</sequence>
<reference evidence="2" key="1">
    <citation type="journal article" date="2021" name="Front. Microbiol.">
        <title>Comprehensive Comparative Genomics and Phenotyping of Methylobacterium Species.</title>
        <authorList>
            <person name="Alessa O."/>
            <person name="Ogura Y."/>
            <person name="Fujitani Y."/>
            <person name="Takami H."/>
            <person name="Hayashi T."/>
            <person name="Sahin N."/>
            <person name="Tani A."/>
        </authorList>
    </citation>
    <scope>NUCLEOTIDE SEQUENCE</scope>
    <source>
        <strain evidence="2">DSM 19015</strain>
    </source>
</reference>
<gene>
    <name evidence="2" type="ORF">OCOJLMKI_0557</name>
</gene>
<name>A0ABQ4RUL3_9HYPH</name>
<proteinExistence type="predicted"/>
<dbReference type="RefSeq" id="WP_238242574.1">
    <property type="nucleotide sequence ID" value="NZ_BPQP01000008.1"/>
</dbReference>
<protein>
    <submittedName>
        <fullName evidence="2">Uncharacterized protein</fullName>
    </submittedName>
</protein>
<organism evidence="2 3">
    <name type="scientific">Methylobacterium iners</name>
    <dbReference type="NCBI Taxonomy" id="418707"/>
    <lineage>
        <taxon>Bacteria</taxon>
        <taxon>Pseudomonadati</taxon>
        <taxon>Pseudomonadota</taxon>
        <taxon>Alphaproteobacteria</taxon>
        <taxon>Hyphomicrobiales</taxon>
        <taxon>Methylobacteriaceae</taxon>
        <taxon>Methylobacterium</taxon>
    </lineage>
</organism>
<evidence type="ECO:0000256" key="1">
    <source>
        <dbReference type="SAM" id="MobiDB-lite"/>
    </source>
</evidence>
<evidence type="ECO:0000313" key="3">
    <source>
        <dbReference type="Proteomes" id="UP001055125"/>
    </source>
</evidence>
<evidence type="ECO:0000313" key="2">
    <source>
        <dbReference type="EMBL" id="GJD93363.1"/>
    </source>
</evidence>
<dbReference type="EMBL" id="BPQP01000008">
    <property type="protein sequence ID" value="GJD93363.1"/>
    <property type="molecule type" value="Genomic_DNA"/>
</dbReference>
<dbReference type="Proteomes" id="UP001055125">
    <property type="component" value="Unassembled WGS sequence"/>
</dbReference>
<reference evidence="2" key="2">
    <citation type="submission" date="2021-08" db="EMBL/GenBank/DDBJ databases">
        <authorList>
            <person name="Tani A."/>
            <person name="Ola A."/>
            <person name="Ogura Y."/>
            <person name="Katsura K."/>
            <person name="Hayashi T."/>
        </authorList>
    </citation>
    <scope>NUCLEOTIDE SEQUENCE</scope>
    <source>
        <strain evidence="2">DSM 19015</strain>
    </source>
</reference>
<feature type="compositionally biased region" description="Gly residues" evidence="1">
    <location>
        <begin position="16"/>
        <end position="30"/>
    </location>
</feature>